<evidence type="ECO:0000313" key="1">
    <source>
        <dbReference type="EMBL" id="SEL06955.1"/>
    </source>
</evidence>
<accession>A0A1H7M897</accession>
<dbReference type="OrthoDB" id="751203at2"/>
<dbReference type="STRING" id="407022.SAMN05661044_01888"/>
<dbReference type="InterPro" id="IPR036291">
    <property type="entry name" value="NAD(P)-bd_dom_sf"/>
</dbReference>
<evidence type="ECO:0000313" key="2">
    <source>
        <dbReference type="Proteomes" id="UP000199421"/>
    </source>
</evidence>
<organism evidence="1 2">
    <name type="scientific">Olivibacter domesticus</name>
    <name type="common">Pseudosphingobacterium domesticum</name>
    <dbReference type="NCBI Taxonomy" id="407022"/>
    <lineage>
        <taxon>Bacteria</taxon>
        <taxon>Pseudomonadati</taxon>
        <taxon>Bacteroidota</taxon>
        <taxon>Sphingobacteriia</taxon>
        <taxon>Sphingobacteriales</taxon>
        <taxon>Sphingobacteriaceae</taxon>
        <taxon>Olivibacter</taxon>
    </lineage>
</organism>
<dbReference type="AlphaFoldDB" id="A0A1H7M897"/>
<dbReference type="EMBL" id="FOAF01000001">
    <property type="protein sequence ID" value="SEL06955.1"/>
    <property type="molecule type" value="Genomic_DNA"/>
</dbReference>
<dbReference type="SUPFAM" id="SSF51735">
    <property type="entry name" value="NAD(P)-binding Rossmann-fold domains"/>
    <property type="match status" value="1"/>
</dbReference>
<proteinExistence type="predicted"/>
<reference evidence="2" key="1">
    <citation type="submission" date="2016-10" db="EMBL/GenBank/DDBJ databases">
        <authorList>
            <person name="Varghese N."/>
            <person name="Submissions S."/>
        </authorList>
    </citation>
    <scope>NUCLEOTIDE SEQUENCE [LARGE SCALE GENOMIC DNA]</scope>
    <source>
        <strain evidence="2">DSM 18733</strain>
    </source>
</reference>
<dbReference type="Gene3D" id="3.40.50.720">
    <property type="entry name" value="NAD(P)-binding Rossmann-like Domain"/>
    <property type="match status" value="1"/>
</dbReference>
<name>A0A1H7M897_OLID1</name>
<sequence>MNALIIGCGWVGTIFAKELHRLNYEVHGTTTSAEKAYRMASVGMISYVLDFSQEHPPLDHILTSINFDLILVSVPAKKIETYTSCSAKFERLSTFLQTLKSNCVIYLSSVGIYPALNKIIHEYTVPADQLDTKLYHAEFILSSKLEKLNILRLGGIFGADRIPGKHFSGKVCKVGNQPANYIHVDDICNILLTLRKQEIQREILNAVSPSHPLKAAIISAMVAKYGFSPPIAFEDTEAEEQKKIVSSEKLIKRLNYTFLYKSPTDY</sequence>
<protein>
    <submittedName>
        <fullName evidence="1">Nucleoside-diphosphate-sugar epimerase</fullName>
    </submittedName>
</protein>
<gene>
    <name evidence="1" type="ORF">SAMN05661044_01888</name>
</gene>
<dbReference type="Proteomes" id="UP000199421">
    <property type="component" value="Unassembled WGS sequence"/>
</dbReference>
<keyword evidence="2" id="KW-1185">Reference proteome</keyword>
<dbReference type="RefSeq" id="WP_093322671.1">
    <property type="nucleotide sequence ID" value="NZ_FOAF01000001.1"/>
</dbReference>